<dbReference type="PANTHER" id="PTHR35813">
    <property type="entry name" value="INNER MEMBRANE PROTEIN YBAN"/>
    <property type="match status" value="1"/>
</dbReference>
<comment type="subcellular location">
    <subcellularLocation>
        <location evidence="1">Cell inner membrane</location>
        <topology evidence="1">Multi-pass membrane protein</topology>
    </subcellularLocation>
</comment>
<protein>
    <recommendedName>
        <fullName evidence="1">Inner membrane protein</fullName>
    </recommendedName>
</protein>
<keyword evidence="1 2" id="KW-0472">Membrane</keyword>
<dbReference type="GO" id="GO:0005886">
    <property type="term" value="C:plasma membrane"/>
    <property type="evidence" value="ECO:0007669"/>
    <property type="project" value="UniProtKB-SubCell"/>
</dbReference>
<keyword evidence="4" id="KW-1185">Reference proteome</keyword>
<evidence type="ECO:0000313" key="3">
    <source>
        <dbReference type="EMBL" id="ADJ28761.1"/>
    </source>
</evidence>
<gene>
    <name evidence="3" type="ordered locus">Nwat_1915</name>
</gene>
<feature type="transmembrane region" description="Helical" evidence="2">
    <location>
        <begin position="73"/>
        <end position="91"/>
    </location>
</feature>
<dbReference type="eggNOG" id="COG2832">
    <property type="taxonomic scope" value="Bacteria"/>
</dbReference>
<dbReference type="RefSeq" id="WP_013220853.1">
    <property type="nucleotide sequence ID" value="NC_014315.1"/>
</dbReference>
<name>D8K784_NITWC</name>
<evidence type="ECO:0000313" key="4">
    <source>
        <dbReference type="Proteomes" id="UP000000393"/>
    </source>
</evidence>
<keyword evidence="2" id="KW-0812">Transmembrane</keyword>
<dbReference type="STRING" id="105559.Nwat_1915"/>
<dbReference type="HOGENOM" id="CLU_113299_0_1_6"/>
<sequence length="126" mass="13994">MWLYRIIGFFFIGIAFIGAILPLLPTTPFLLLAAGCFAKSSPRFHQMLLENALFGPIIKNWHEHRAISLRTKIIAISSLVFLGGYSVVFVIENTTLKVIGLLAITVGLLSIIRIKTHCIQPTSVEE</sequence>
<evidence type="ECO:0000256" key="1">
    <source>
        <dbReference type="PIRNR" id="PIRNR016789"/>
    </source>
</evidence>
<dbReference type="Pfam" id="PF04304">
    <property type="entry name" value="DUF454"/>
    <property type="match status" value="1"/>
</dbReference>
<feature type="transmembrane region" description="Helical" evidence="2">
    <location>
        <begin position="6"/>
        <end position="38"/>
    </location>
</feature>
<dbReference type="InterPro" id="IPR007401">
    <property type="entry name" value="DUF454"/>
</dbReference>
<dbReference type="KEGG" id="nwa:Nwat_1915"/>
<dbReference type="PIRSF" id="PIRSF016789">
    <property type="entry name" value="DUF454"/>
    <property type="match status" value="1"/>
</dbReference>
<dbReference type="PANTHER" id="PTHR35813:SF1">
    <property type="entry name" value="INNER MEMBRANE PROTEIN YBAN"/>
    <property type="match status" value="1"/>
</dbReference>
<dbReference type="Proteomes" id="UP000000393">
    <property type="component" value="Chromosome"/>
</dbReference>
<dbReference type="OrthoDB" id="9816293at2"/>
<keyword evidence="1" id="KW-1003">Cell membrane</keyword>
<proteinExistence type="predicted"/>
<reference evidence="3 4" key="1">
    <citation type="submission" date="2010-06" db="EMBL/GenBank/DDBJ databases">
        <title>Complete sequence of chromosome of Nitrosococcus watsoni C-113.</title>
        <authorList>
            <consortium name="US DOE Joint Genome Institute"/>
            <person name="Lucas S."/>
            <person name="Copeland A."/>
            <person name="Lapidus A."/>
            <person name="Cheng J.-F."/>
            <person name="Bruce D."/>
            <person name="Goodwin L."/>
            <person name="Pitluck S."/>
            <person name="Malfatti S.A."/>
            <person name="Chain P.S.G."/>
            <person name="Land M."/>
            <person name="Hauser L."/>
            <person name="Kyrpides N."/>
            <person name="Ivanova N."/>
            <person name="Cambell M.A."/>
            <person name="Heidelberg J.F."/>
            <person name="Klotz M.G."/>
            <person name="Woyke T."/>
        </authorList>
    </citation>
    <scope>NUCLEOTIDE SEQUENCE [LARGE SCALE GENOMIC DNA]</scope>
    <source>
        <strain evidence="3 4">C-113</strain>
    </source>
</reference>
<dbReference type="AlphaFoldDB" id="D8K784"/>
<keyword evidence="1" id="KW-0997">Cell inner membrane</keyword>
<accession>D8K784</accession>
<dbReference type="EMBL" id="CP002086">
    <property type="protein sequence ID" value="ADJ28761.1"/>
    <property type="molecule type" value="Genomic_DNA"/>
</dbReference>
<feature type="transmembrane region" description="Helical" evidence="2">
    <location>
        <begin position="97"/>
        <end position="114"/>
    </location>
</feature>
<keyword evidence="2" id="KW-1133">Transmembrane helix</keyword>
<organism evidence="3 4">
    <name type="scientific">Nitrosococcus watsoni (strain C-113)</name>
    <dbReference type="NCBI Taxonomy" id="105559"/>
    <lineage>
        <taxon>Bacteria</taxon>
        <taxon>Pseudomonadati</taxon>
        <taxon>Pseudomonadota</taxon>
        <taxon>Gammaproteobacteria</taxon>
        <taxon>Chromatiales</taxon>
        <taxon>Chromatiaceae</taxon>
        <taxon>Nitrosococcus</taxon>
    </lineage>
</organism>
<evidence type="ECO:0000256" key="2">
    <source>
        <dbReference type="SAM" id="Phobius"/>
    </source>
</evidence>